<dbReference type="SMART" id="SM00240">
    <property type="entry name" value="FHA"/>
    <property type="match status" value="1"/>
</dbReference>
<dbReference type="SMART" id="SM00387">
    <property type="entry name" value="HATPase_c"/>
    <property type="match status" value="1"/>
</dbReference>
<dbReference type="InterPro" id="IPR000253">
    <property type="entry name" value="FHA_dom"/>
</dbReference>
<evidence type="ECO:0000256" key="3">
    <source>
        <dbReference type="ARBA" id="ARBA00022553"/>
    </source>
</evidence>
<dbReference type="EC" id="2.7.13.3" evidence="2"/>
<evidence type="ECO:0000259" key="10">
    <source>
        <dbReference type="PROSITE" id="PS50109"/>
    </source>
</evidence>
<dbReference type="Gene3D" id="2.60.200.20">
    <property type="match status" value="1"/>
</dbReference>
<proteinExistence type="predicted"/>
<evidence type="ECO:0000256" key="7">
    <source>
        <dbReference type="ARBA" id="ARBA00022840"/>
    </source>
</evidence>
<keyword evidence="12" id="KW-1185">Reference proteome</keyword>
<evidence type="ECO:0000313" key="11">
    <source>
        <dbReference type="EMBL" id="MBB6430009.1"/>
    </source>
</evidence>
<dbReference type="Gene3D" id="3.30.565.10">
    <property type="entry name" value="Histidine kinase-like ATPase, C-terminal domain"/>
    <property type="match status" value="1"/>
</dbReference>
<dbReference type="InterPro" id="IPR036097">
    <property type="entry name" value="HisK_dim/P_sf"/>
</dbReference>
<dbReference type="EMBL" id="JACHGY010000001">
    <property type="protein sequence ID" value="MBB6430009.1"/>
    <property type="molecule type" value="Genomic_DNA"/>
</dbReference>
<dbReference type="SUPFAM" id="SSF55874">
    <property type="entry name" value="ATPase domain of HSP90 chaperone/DNA topoisomerase II/histidine kinase"/>
    <property type="match status" value="1"/>
</dbReference>
<evidence type="ECO:0000256" key="5">
    <source>
        <dbReference type="ARBA" id="ARBA00022741"/>
    </source>
</evidence>
<dbReference type="InterPro" id="IPR008984">
    <property type="entry name" value="SMAD_FHA_dom_sf"/>
</dbReference>
<dbReference type="InterPro" id="IPR036890">
    <property type="entry name" value="HATPase_C_sf"/>
</dbReference>
<comment type="catalytic activity">
    <reaction evidence="1">
        <text>ATP + protein L-histidine = ADP + protein N-phospho-L-histidine.</text>
        <dbReference type="EC" id="2.7.13.3"/>
    </reaction>
</comment>
<feature type="domain" description="Histidine kinase" evidence="10">
    <location>
        <begin position="331"/>
        <end position="544"/>
    </location>
</feature>
<dbReference type="Pfam" id="PF01590">
    <property type="entry name" value="GAF"/>
    <property type="match status" value="1"/>
</dbReference>
<dbReference type="SUPFAM" id="SSF47384">
    <property type="entry name" value="Homodimeric domain of signal transducing histidine kinase"/>
    <property type="match status" value="1"/>
</dbReference>
<dbReference type="SMART" id="SM00065">
    <property type="entry name" value="GAF"/>
    <property type="match status" value="1"/>
</dbReference>
<dbReference type="InterPro" id="IPR005467">
    <property type="entry name" value="His_kinase_dom"/>
</dbReference>
<comment type="caution">
    <text evidence="11">The sequence shown here is derived from an EMBL/GenBank/DDBJ whole genome shotgun (WGS) entry which is preliminary data.</text>
</comment>
<dbReference type="Gene3D" id="3.30.450.40">
    <property type="match status" value="1"/>
</dbReference>
<dbReference type="GO" id="GO:0000155">
    <property type="term" value="F:phosphorelay sensor kinase activity"/>
    <property type="evidence" value="ECO:0007669"/>
    <property type="project" value="InterPro"/>
</dbReference>
<name>A0A7X0H693_9BACT</name>
<dbReference type="PROSITE" id="PS50006">
    <property type="entry name" value="FHA_DOMAIN"/>
    <property type="match status" value="1"/>
</dbReference>
<evidence type="ECO:0000256" key="6">
    <source>
        <dbReference type="ARBA" id="ARBA00022777"/>
    </source>
</evidence>
<dbReference type="InterPro" id="IPR029016">
    <property type="entry name" value="GAF-like_dom_sf"/>
</dbReference>
<reference evidence="11 12" key="1">
    <citation type="submission" date="2020-08" db="EMBL/GenBank/DDBJ databases">
        <title>Genomic Encyclopedia of Type Strains, Phase IV (KMG-IV): sequencing the most valuable type-strain genomes for metagenomic binning, comparative biology and taxonomic classification.</title>
        <authorList>
            <person name="Goeker M."/>
        </authorList>
    </citation>
    <scope>NUCLEOTIDE SEQUENCE [LARGE SCALE GENOMIC DNA]</scope>
    <source>
        <strain evidence="11 12">DSM 103725</strain>
    </source>
</reference>
<dbReference type="PRINTS" id="PR00344">
    <property type="entry name" value="BCTRLSENSOR"/>
</dbReference>
<dbReference type="SUPFAM" id="SSF55781">
    <property type="entry name" value="GAF domain-like"/>
    <property type="match status" value="1"/>
</dbReference>
<keyword evidence="4" id="KW-0808">Transferase</keyword>
<dbReference type="Pfam" id="PF00498">
    <property type="entry name" value="FHA"/>
    <property type="match status" value="1"/>
</dbReference>
<organism evidence="11 12">
    <name type="scientific">Algisphaera agarilytica</name>
    <dbReference type="NCBI Taxonomy" id="1385975"/>
    <lineage>
        <taxon>Bacteria</taxon>
        <taxon>Pseudomonadati</taxon>
        <taxon>Planctomycetota</taxon>
        <taxon>Phycisphaerae</taxon>
        <taxon>Phycisphaerales</taxon>
        <taxon>Phycisphaeraceae</taxon>
        <taxon>Algisphaera</taxon>
    </lineage>
</organism>
<dbReference type="InterPro" id="IPR003594">
    <property type="entry name" value="HATPase_dom"/>
</dbReference>
<evidence type="ECO:0000313" key="12">
    <source>
        <dbReference type="Proteomes" id="UP000541810"/>
    </source>
</evidence>
<evidence type="ECO:0000256" key="8">
    <source>
        <dbReference type="ARBA" id="ARBA00023012"/>
    </source>
</evidence>
<keyword evidence="3" id="KW-0597">Phosphoprotein</keyword>
<dbReference type="Pfam" id="PF02518">
    <property type="entry name" value="HATPase_c"/>
    <property type="match status" value="1"/>
</dbReference>
<dbReference type="CDD" id="cd00060">
    <property type="entry name" value="FHA"/>
    <property type="match status" value="1"/>
</dbReference>
<evidence type="ECO:0000259" key="9">
    <source>
        <dbReference type="PROSITE" id="PS50006"/>
    </source>
</evidence>
<protein>
    <recommendedName>
        <fullName evidence="2">histidine kinase</fullName>
        <ecNumber evidence="2">2.7.13.3</ecNumber>
    </recommendedName>
</protein>
<keyword evidence="5" id="KW-0547">Nucleotide-binding</keyword>
<dbReference type="SUPFAM" id="SSF49879">
    <property type="entry name" value="SMAD/FHA domain"/>
    <property type="match status" value="1"/>
</dbReference>
<evidence type="ECO:0000256" key="2">
    <source>
        <dbReference type="ARBA" id="ARBA00012438"/>
    </source>
</evidence>
<dbReference type="GO" id="GO:0005524">
    <property type="term" value="F:ATP binding"/>
    <property type="evidence" value="ECO:0007669"/>
    <property type="project" value="UniProtKB-KW"/>
</dbReference>
<gene>
    <name evidence="11" type="ORF">HNQ40_001815</name>
</gene>
<evidence type="ECO:0000256" key="4">
    <source>
        <dbReference type="ARBA" id="ARBA00022679"/>
    </source>
</evidence>
<dbReference type="PANTHER" id="PTHR43065:SF10">
    <property type="entry name" value="PEROXIDE STRESS-ACTIVATED HISTIDINE KINASE MAK3"/>
    <property type="match status" value="1"/>
</dbReference>
<dbReference type="InterPro" id="IPR004358">
    <property type="entry name" value="Sig_transdc_His_kin-like_C"/>
</dbReference>
<accession>A0A7X0H693</accession>
<dbReference type="RefSeq" id="WP_184677552.1">
    <property type="nucleotide sequence ID" value="NZ_JACHGY010000001.1"/>
</dbReference>
<keyword evidence="8" id="KW-0902">Two-component regulatory system</keyword>
<dbReference type="PROSITE" id="PS50109">
    <property type="entry name" value="HIS_KIN"/>
    <property type="match status" value="1"/>
</dbReference>
<keyword evidence="7" id="KW-0067">ATP-binding</keyword>
<keyword evidence="6 11" id="KW-0418">Kinase</keyword>
<dbReference type="Proteomes" id="UP000541810">
    <property type="component" value="Unassembled WGS sequence"/>
</dbReference>
<dbReference type="CDD" id="cd00075">
    <property type="entry name" value="HATPase"/>
    <property type="match status" value="1"/>
</dbReference>
<dbReference type="PANTHER" id="PTHR43065">
    <property type="entry name" value="SENSOR HISTIDINE KINASE"/>
    <property type="match status" value="1"/>
</dbReference>
<dbReference type="Gene3D" id="1.10.287.130">
    <property type="match status" value="1"/>
</dbReference>
<evidence type="ECO:0000256" key="1">
    <source>
        <dbReference type="ARBA" id="ARBA00000085"/>
    </source>
</evidence>
<sequence length="560" mass="61357">MLVLTVIQGPDKGRRFELPDHEPQQIGRSSEALPLKDQTISRRHAEMTPDGGRWILRDLGSSNGTFVNGVRVTEARLLHPGDQIRAGTSLLIFGEDPEGAQRRKLGGIRLAGRKEIDVNVEHTVASNDDSMIMSSPDPKQSAEFQLSIIYELVNLIGTITDKQELYEKVMEVVFNYFDADRGFILVTEKIGDPPEPMVVRRRHDGGRNLLPELRDKGKPITISRTIVQYVMQKQVGVLSSNAMSDERFAAGDSVQGYGIRSAMCVPIKYKDRIYGVIQVDSKIANYTYTEDQLTLLTAIGVQTGLALANLRLVEERLRSERLAGVGQTVASLSHSIKNILQGMRGGADVVELGLRKQNMGVVNSGWEIVSRNLERIYELTMNMLAYSKQRRPEIEMENLVPLLEEVAALVSKQYENKKVALIQDFAPDMPPVPIDGGAIHQAVLNLLSNALDAVEPEEGIVTLRCEFDASADRVVVSVADNGEGMSPSTKRTLFEPFHSTKGLRGTGLGLVVTKKVVDEHGGTIKVESTRDVGTTFTILLPVTMGSAPASADTHGPGLAV</sequence>
<feature type="domain" description="FHA" evidence="9">
    <location>
        <begin position="13"/>
        <end position="72"/>
    </location>
</feature>
<dbReference type="InterPro" id="IPR003018">
    <property type="entry name" value="GAF"/>
</dbReference>
<dbReference type="AlphaFoldDB" id="A0A7X0H693"/>